<dbReference type="AlphaFoldDB" id="A0A4Q0XRD4"/>
<dbReference type="InterPro" id="IPR006696">
    <property type="entry name" value="DUF423"/>
</dbReference>
<organism evidence="7 8">
    <name type="scientific">Candidatus Marinarcus aquaticus</name>
    <dbReference type="NCBI Taxonomy" id="2044504"/>
    <lineage>
        <taxon>Bacteria</taxon>
        <taxon>Pseudomonadati</taxon>
        <taxon>Campylobacterota</taxon>
        <taxon>Epsilonproteobacteria</taxon>
        <taxon>Campylobacterales</taxon>
        <taxon>Arcobacteraceae</taxon>
        <taxon>Candidatus Marinarcus</taxon>
    </lineage>
</organism>
<accession>A0A4Q0XRD4</accession>
<evidence type="ECO:0000256" key="5">
    <source>
        <dbReference type="ARBA" id="ARBA00023136"/>
    </source>
</evidence>
<evidence type="ECO:0000256" key="2">
    <source>
        <dbReference type="ARBA" id="ARBA00009694"/>
    </source>
</evidence>
<evidence type="ECO:0000256" key="3">
    <source>
        <dbReference type="ARBA" id="ARBA00022692"/>
    </source>
</evidence>
<keyword evidence="5 6" id="KW-0472">Membrane</keyword>
<dbReference type="OrthoDB" id="9802121at2"/>
<keyword evidence="8" id="KW-1185">Reference proteome</keyword>
<feature type="transmembrane region" description="Helical" evidence="6">
    <location>
        <begin position="48"/>
        <end position="65"/>
    </location>
</feature>
<dbReference type="Proteomes" id="UP000290657">
    <property type="component" value="Unassembled WGS sequence"/>
</dbReference>
<gene>
    <name evidence="7" type="ORF">CRV04_02740</name>
</gene>
<evidence type="ECO:0000313" key="8">
    <source>
        <dbReference type="Proteomes" id="UP000290657"/>
    </source>
</evidence>
<reference evidence="7 8" key="1">
    <citation type="submission" date="2017-10" db="EMBL/GenBank/DDBJ databases">
        <title>Genomics of the genus Arcobacter.</title>
        <authorList>
            <person name="Perez-Cataluna A."/>
            <person name="Figueras M.J."/>
        </authorList>
    </citation>
    <scope>NUCLEOTIDE SEQUENCE [LARGE SCALE GENOMIC DNA]</scope>
    <source>
        <strain evidence="7 8">CECT 8987</strain>
    </source>
</reference>
<keyword evidence="4 6" id="KW-1133">Transmembrane helix</keyword>
<evidence type="ECO:0000256" key="6">
    <source>
        <dbReference type="SAM" id="Phobius"/>
    </source>
</evidence>
<proteinExistence type="inferred from homology"/>
<evidence type="ECO:0000313" key="7">
    <source>
        <dbReference type="EMBL" id="RXJ59950.1"/>
    </source>
</evidence>
<keyword evidence="3 6" id="KW-0812">Transmembrane</keyword>
<protein>
    <submittedName>
        <fullName evidence="7">DUF423 domain-containing protein</fullName>
    </submittedName>
</protein>
<dbReference type="RefSeq" id="WP_128995154.1">
    <property type="nucleotide sequence ID" value="NZ_PDKN01000002.1"/>
</dbReference>
<sequence length="126" mass="13898">MNANTKKFLILGSLLMPLAIGFGAFGAHGLRSLVSPEMLKVFHTGVEYQFYHALGMFVVAFCAHFKPEENYINIAGILMLVGVVIFSFSLYFLVLFNVPMLGMITPIGGVTMIIAWIILLIGIIRD</sequence>
<dbReference type="GO" id="GO:0005886">
    <property type="term" value="C:plasma membrane"/>
    <property type="evidence" value="ECO:0007669"/>
    <property type="project" value="TreeGrafter"/>
</dbReference>
<comment type="caution">
    <text evidence="7">The sequence shown here is derived from an EMBL/GenBank/DDBJ whole genome shotgun (WGS) entry which is preliminary data.</text>
</comment>
<dbReference type="Pfam" id="PF04241">
    <property type="entry name" value="DUF423"/>
    <property type="match status" value="1"/>
</dbReference>
<evidence type="ECO:0000256" key="1">
    <source>
        <dbReference type="ARBA" id="ARBA00004141"/>
    </source>
</evidence>
<dbReference type="EMBL" id="PDKN01000002">
    <property type="protein sequence ID" value="RXJ59950.1"/>
    <property type="molecule type" value="Genomic_DNA"/>
</dbReference>
<evidence type="ECO:0000256" key="4">
    <source>
        <dbReference type="ARBA" id="ARBA00022989"/>
    </source>
</evidence>
<dbReference type="PANTHER" id="PTHR43461:SF1">
    <property type="entry name" value="TRANSMEMBRANE PROTEIN 256"/>
    <property type="match status" value="1"/>
</dbReference>
<name>A0A4Q0XRD4_9BACT</name>
<feature type="transmembrane region" description="Helical" evidence="6">
    <location>
        <begin position="72"/>
        <end position="94"/>
    </location>
</feature>
<feature type="transmembrane region" description="Helical" evidence="6">
    <location>
        <begin position="100"/>
        <end position="124"/>
    </location>
</feature>
<comment type="subcellular location">
    <subcellularLocation>
        <location evidence="1">Membrane</location>
        <topology evidence="1">Multi-pass membrane protein</topology>
    </subcellularLocation>
</comment>
<comment type="similarity">
    <text evidence="2">Belongs to the UPF0382 family.</text>
</comment>
<dbReference type="PANTHER" id="PTHR43461">
    <property type="entry name" value="TRANSMEMBRANE PROTEIN 256"/>
    <property type="match status" value="1"/>
</dbReference>